<protein>
    <submittedName>
        <fullName evidence="2">2-Methylisocitrate lyase, PEP mutase family</fullName>
    </submittedName>
</protein>
<dbReference type="Gene3D" id="3.20.20.60">
    <property type="entry name" value="Phosphoenolpyruvate-binding domains"/>
    <property type="match status" value="1"/>
</dbReference>
<proteinExistence type="predicted"/>
<dbReference type="InterPro" id="IPR015813">
    <property type="entry name" value="Pyrv/PenolPyrv_kinase-like_dom"/>
</dbReference>
<gene>
    <name evidence="2" type="ORF">SAMN05421783_105156</name>
</gene>
<sequence>MNEPAAWLRTLLDRGDMLVMPCCFDALSARLIEQAGFPLTFMSGFAVSASRLALPDTGLISVTEMLDQGRAICDAVRIPVIGDGDTGHGNPANVRRTVDQYARAGFAGVMIEDQVMPKRCGHTGVKEVVERDEAIRRVRAAVDARDAGAGTLIVARTDARSAIGLDEALRRMQAFAELGADILFLEAPRDEAEMRRFCTEVPGIKMANMLEEGITPILTPTELAEIGYGIAAYPLTLLSAAVFAMREALADLAAGRTPQRRVDFRTLRELVGFDAYDDLLKRY</sequence>
<dbReference type="RefSeq" id="WP_093029775.1">
    <property type="nucleotide sequence ID" value="NZ_FNNZ01000005.1"/>
</dbReference>
<dbReference type="InterPro" id="IPR040442">
    <property type="entry name" value="Pyrv_kinase-like_dom_sf"/>
</dbReference>
<dbReference type="SUPFAM" id="SSF51621">
    <property type="entry name" value="Phosphoenolpyruvate/pyruvate domain"/>
    <property type="match status" value="1"/>
</dbReference>
<evidence type="ECO:0000256" key="1">
    <source>
        <dbReference type="ARBA" id="ARBA00022723"/>
    </source>
</evidence>
<dbReference type="PANTHER" id="PTHR42905">
    <property type="entry name" value="PHOSPHOENOLPYRUVATE CARBOXYLASE"/>
    <property type="match status" value="1"/>
</dbReference>
<dbReference type="CDD" id="cd00377">
    <property type="entry name" value="ICL_PEPM"/>
    <property type="match status" value="1"/>
</dbReference>
<dbReference type="InterPro" id="IPR039556">
    <property type="entry name" value="ICL/PEPM"/>
</dbReference>
<dbReference type="PANTHER" id="PTHR42905:SF2">
    <property type="entry name" value="PHOSPHOENOLPYRUVATE CARBOXYLASE FAMILY PROTEIN"/>
    <property type="match status" value="1"/>
</dbReference>
<dbReference type="STRING" id="1058.SAMN05421783_105156"/>
<keyword evidence="2" id="KW-0456">Lyase</keyword>
<evidence type="ECO:0000313" key="3">
    <source>
        <dbReference type="Proteomes" id="UP000198816"/>
    </source>
</evidence>
<dbReference type="Pfam" id="PF13714">
    <property type="entry name" value="PEP_mutase"/>
    <property type="match status" value="1"/>
</dbReference>
<dbReference type="GO" id="GO:0016829">
    <property type="term" value="F:lyase activity"/>
    <property type="evidence" value="ECO:0007669"/>
    <property type="project" value="UniProtKB-KW"/>
</dbReference>
<keyword evidence="3" id="KW-1185">Reference proteome</keyword>
<accession>A0A1H2UKQ8</accession>
<reference evidence="3" key="1">
    <citation type="submission" date="2016-10" db="EMBL/GenBank/DDBJ databases">
        <authorList>
            <person name="Varghese N."/>
            <person name="Submissions S."/>
        </authorList>
    </citation>
    <scope>NUCLEOTIDE SEQUENCE [LARGE SCALE GENOMIC DNA]</scope>
    <source>
        <strain evidence="3">DSM 217</strain>
    </source>
</reference>
<dbReference type="EMBL" id="FNNZ01000005">
    <property type="protein sequence ID" value="SDW56650.1"/>
    <property type="molecule type" value="Genomic_DNA"/>
</dbReference>
<organism evidence="2 3">
    <name type="scientific">Thiocapsa roseopersicina</name>
    <dbReference type="NCBI Taxonomy" id="1058"/>
    <lineage>
        <taxon>Bacteria</taxon>
        <taxon>Pseudomonadati</taxon>
        <taxon>Pseudomonadota</taxon>
        <taxon>Gammaproteobacteria</taxon>
        <taxon>Chromatiales</taxon>
        <taxon>Chromatiaceae</taxon>
        <taxon>Thiocapsa</taxon>
    </lineage>
</organism>
<evidence type="ECO:0000313" key="2">
    <source>
        <dbReference type="EMBL" id="SDW56650.1"/>
    </source>
</evidence>
<name>A0A1H2UKQ8_THIRO</name>
<dbReference type="Proteomes" id="UP000198816">
    <property type="component" value="Unassembled WGS sequence"/>
</dbReference>
<dbReference type="AlphaFoldDB" id="A0A1H2UKQ8"/>
<dbReference type="GO" id="GO:0046872">
    <property type="term" value="F:metal ion binding"/>
    <property type="evidence" value="ECO:0007669"/>
    <property type="project" value="UniProtKB-KW"/>
</dbReference>
<dbReference type="OrthoDB" id="9771433at2"/>
<keyword evidence="1" id="KW-0479">Metal-binding</keyword>